<dbReference type="InterPro" id="IPR036737">
    <property type="entry name" value="OmpA-like_sf"/>
</dbReference>
<dbReference type="KEGG" id="eaj:Q3M24_01725"/>
<evidence type="ECO:0000313" key="2">
    <source>
        <dbReference type="EMBL" id="XCN73496.1"/>
    </source>
</evidence>
<reference evidence="2" key="1">
    <citation type="journal article" date="2024" name="Syst. Appl. Microbiol.">
        <title>First single-strain enrichments of Electrothrix cable bacteria, description of E. aestuarii sp. nov. and E. rattekaaiensis sp. nov., and proposal of a cable bacteria taxonomy following the rules of the SeqCode.</title>
        <authorList>
            <person name="Plum-Jensen L.E."/>
            <person name="Schramm A."/>
            <person name="Marshall I.P.G."/>
        </authorList>
    </citation>
    <scope>NUCLEOTIDE SEQUENCE</scope>
    <source>
        <strain evidence="2">Rat1</strain>
    </source>
</reference>
<dbReference type="EMBL" id="CP159373">
    <property type="protein sequence ID" value="XCN73496.1"/>
    <property type="molecule type" value="Genomic_DNA"/>
</dbReference>
<reference evidence="2" key="2">
    <citation type="submission" date="2024-06" db="EMBL/GenBank/DDBJ databases">
        <authorList>
            <person name="Plum-Jensen L.E."/>
            <person name="Schramm A."/>
            <person name="Marshall I.P.G."/>
        </authorList>
    </citation>
    <scope>NUCLEOTIDE SEQUENCE</scope>
    <source>
        <strain evidence="2">Rat1</strain>
    </source>
</reference>
<dbReference type="PROSITE" id="PS51257">
    <property type="entry name" value="PROKAR_LIPOPROTEIN"/>
    <property type="match status" value="1"/>
</dbReference>
<evidence type="ECO:0000256" key="1">
    <source>
        <dbReference type="SAM" id="SignalP"/>
    </source>
</evidence>
<accession>A0AAU8LWE3</accession>
<evidence type="ECO:0008006" key="3">
    <source>
        <dbReference type="Google" id="ProtNLM"/>
    </source>
</evidence>
<protein>
    <recommendedName>
        <fullName evidence="3">Lipoprotein</fullName>
    </recommendedName>
</protein>
<sequence>MKNKILILLVIAFSFFTGCAKKNNTELNLSEVERNTTLNTNQSSRTLAEKILQIVNRDPSSPLGGFLPKLKKITKKTAQILNNEAPYNNNEMSEYLSYIEQGVINSEPDLENVLENDVSFPSGKYHISNLSDKSKVVLKGFVRDSVFPLITRYRKKHPNEHLIVTIKTVGYADSSPPGGNLAALLDDKLPNLSKSMVERRKQRNKELSRLRAEIINDYILQEMNSELPHAPRIEIKKNIKGLGEELPYNEINYRERDDRRRICKAYVTVLKKNNF</sequence>
<dbReference type="Gene3D" id="3.30.1330.60">
    <property type="entry name" value="OmpA-like domain"/>
    <property type="match status" value="1"/>
</dbReference>
<gene>
    <name evidence="2" type="ORF">Q3M24_01725</name>
</gene>
<organism evidence="2">
    <name type="scientific">Candidatus Electrothrix aestuarii</name>
    <dbReference type="NCBI Taxonomy" id="3062594"/>
    <lineage>
        <taxon>Bacteria</taxon>
        <taxon>Pseudomonadati</taxon>
        <taxon>Thermodesulfobacteriota</taxon>
        <taxon>Desulfobulbia</taxon>
        <taxon>Desulfobulbales</taxon>
        <taxon>Desulfobulbaceae</taxon>
        <taxon>Candidatus Electrothrix</taxon>
    </lineage>
</organism>
<proteinExistence type="predicted"/>
<feature type="chain" id="PRO_5043874107" description="Lipoprotein" evidence="1">
    <location>
        <begin position="21"/>
        <end position="275"/>
    </location>
</feature>
<dbReference type="AlphaFoldDB" id="A0AAU8LWE3"/>
<name>A0AAU8LWE3_9BACT</name>
<feature type="signal peptide" evidence="1">
    <location>
        <begin position="1"/>
        <end position="20"/>
    </location>
</feature>
<keyword evidence="1" id="KW-0732">Signal</keyword>